<comment type="caution">
    <text evidence="1">The sequence shown here is derived from an EMBL/GenBank/DDBJ whole genome shotgun (WGS) entry which is preliminary data.</text>
</comment>
<feature type="non-terminal residue" evidence="1">
    <location>
        <position position="1"/>
    </location>
</feature>
<sequence>RRLSMSQIREEVNAKFKKQTAKNIARRIWNMFRSPYVEIEKIKCQATGKYLYHLKNAQKNFFVSGAITRALKSARPEKKKTVKPRPAMTKEEINACRLANAFHSALSTGVYVAPQLIEN</sequence>
<reference evidence="1 2" key="2">
    <citation type="submission" date="2018-01" db="EMBL/GenBank/DDBJ databases">
        <title>Genomic study of Klebsiella pneumoniae.</title>
        <authorList>
            <person name="Yang Y."/>
            <person name="Bicalho R."/>
        </authorList>
    </citation>
    <scope>NUCLEOTIDE SEQUENCE [LARGE SCALE GENOMIC DNA]</scope>
    <source>
        <strain evidence="1 2">A11</strain>
    </source>
</reference>
<organism evidence="1 2">
    <name type="scientific">Klebsiella michiganensis</name>
    <dbReference type="NCBI Taxonomy" id="1134687"/>
    <lineage>
        <taxon>Bacteria</taxon>
        <taxon>Pseudomonadati</taxon>
        <taxon>Pseudomonadota</taxon>
        <taxon>Gammaproteobacteria</taxon>
        <taxon>Enterobacterales</taxon>
        <taxon>Enterobacteriaceae</taxon>
        <taxon>Klebsiella/Raoultella group</taxon>
        <taxon>Klebsiella</taxon>
    </lineage>
</organism>
<dbReference type="EMBL" id="PIDS01000420">
    <property type="protein sequence ID" value="PLL39383.1"/>
    <property type="molecule type" value="Genomic_DNA"/>
</dbReference>
<name>A0A2J4R815_9ENTR</name>
<dbReference type="Proteomes" id="UP000234505">
    <property type="component" value="Unassembled WGS sequence"/>
</dbReference>
<gene>
    <name evidence="1" type="ORF">CWN50_13845</name>
</gene>
<accession>A0A2J4R815</accession>
<evidence type="ECO:0000313" key="1">
    <source>
        <dbReference type="EMBL" id="PLL39383.1"/>
    </source>
</evidence>
<proteinExistence type="predicted"/>
<protein>
    <submittedName>
        <fullName evidence="1">Uncharacterized protein</fullName>
    </submittedName>
</protein>
<reference evidence="1 2" key="1">
    <citation type="submission" date="2017-11" db="EMBL/GenBank/DDBJ databases">
        <authorList>
            <person name="Han C.G."/>
        </authorList>
    </citation>
    <scope>NUCLEOTIDE SEQUENCE [LARGE SCALE GENOMIC DNA]</scope>
    <source>
        <strain evidence="1 2">A11</strain>
    </source>
</reference>
<dbReference type="AlphaFoldDB" id="A0A2J4R815"/>
<evidence type="ECO:0000313" key="2">
    <source>
        <dbReference type="Proteomes" id="UP000234505"/>
    </source>
</evidence>